<keyword evidence="1 2" id="KW-0238">DNA-binding</keyword>
<dbReference type="Pfam" id="PF01381">
    <property type="entry name" value="HTH_3"/>
    <property type="match status" value="1"/>
</dbReference>
<dbReference type="InterPro" id="IPR001387">
    <property type="entry name" value="Cro/C1-type_HTH"/>
</dbReference>
<proteinExistence type="predicted"/>
<dbReference type="Gene3D" id="1.10.357.10">
    <property type="entry name" value="Tetracycline Repressor, domain 2"/>
    <property type="match status" value="1"/>
</dbReference>
<keyword evidence="6" id="KW-1185">Reference proteome</keyword>
<accession>H0QZT7</accession>
<dbReference type="GO" id="GO:0003700">
    <property type="term" value="F:DNA-binding transcription factor activity"/>
    <property type="evidence" value="ECO:0007669"/>
    <property type="project" value="TreeGrafter"/>
</dbReference>
<dbReference type="STRING" id="1077974.GOEFS_052_00110"/>
<dbReference type="SUPFAM" id="SSF48498">
    <property type="entry name" value="Tetracyclin repressor-like, C-terminal domain"/>
    <property type="match status" value="1"/>
</dbReference>
<dbReference type="InterPro" id="IPR001647">
    <property type="entry name" value="HTH_TetR"/>
</dbReference>
<evidence type="ECO:0000313" key="5">
    <source>
        <dbReference type="EMBL" id="GAB18338.1"/>
    </source>
</evidence>
<dbReference type="SMART" id="SM00530">
    <property type="entry name" value="HTH_XRE"/>
    <property type="match status" value="1"/>
</dbReference>
<gene>
    <name evidence="5" type="ORF">GOEFS_052_00110</name>
</gene>
<feature type="domain" description="HTH tetR-type" evidence="4">
    <location>
        <begin position="109"/>
        <end position="169"/>
    </location>
</feature>
<dbReference type="SUPFAM" id="SSF46689">
    <property type="entry name" value="Homeodomain-like"/>
    <property type="match status" value="1"/>
</dbReference>
<evidence type="ECO:0000259" key="3">
    <source>
        <dbReference type="PROSITE" id="PS50943"/>
    </source>
</evidence>
<dbReference type="PROSITE" id="PS50943">
    <property type="entry name" value="HTH_CROC1"/>
    <property type="match status" value="1"/>
</dbReference>
<dbReference type="SUPFAM" id="SSF47413">
    <property type="entry name" value="lambda repressor-like DNA-binding domains"/>
    <property type="match status" value="1"/>
</dbReference>
<dbReference type="Pfam" id="PF17932">
    <property type="entry name" value="TetR_C_24"/>
    <property type="match status" value="1"/>
</dbReference>
<dbReference type="Proteomes" id="UP000035034">
    <property type="component" value="Unassembled WGS sequence"/>
</dbReference>
<dbReference type="eggNOG" id="COG1396">
    <property type="taxonomic scope" value="Bacteria"/>
</dbReference>
<dbReference type="eggNOG" id="COG1309">
    <property type="taxonomic scope" value="Bacteria"/>
</dbReference>
<feature type="domain" description="HTH cro/C1-type" evidence="3">
    <location>
        <begin position="26"/>
        <end position="80"/>
    </location>
</feature>
<dbReference type="InterPro" id="IPR009057">
    <property type="entry name" value="Homeodomain-like_sf"/>
</dbReference>
<feature type="DNA-binding region" description="H-T-H motif" evidence="2">
    <location>
        <begin position="132"/>
        <end position="151"/>
    </location>
</feature>
<dbReference type="PANTHER" id="PTHR30055:SF237">
    <property type="entry name" value="TRANSCRIPTIONAL REPRESSOR MCE3R"/>
    <property type="match status" value="1"/>
</dbReference>
<protein>
    <submittedName>
        <fullName evidence="5">Putative TetR family transcriptional regulator</fullName>
    </submittedName>
</protein>
<name>H0QZT7_9ACTN</name>
<dbReference type="InterPro" id="IPR050109">
    <property type="entry name" value="HTH-type_TetR-like_transc_reg"/>
</dbReference>
<evidence type="ECO:0000256" key="2">
    <source>
        <dbReference type="PROSITE-ProRule" id="PRU00335"/>
    </source>
</evidence>
<dbReference type="GO" id="GO:0000976">
    <property type="term" value="F:transcription cis-regulatory region binding"/>
    <property type="evidence" value="ECO:0007669"/>
    <property type="project" value="TreeGrafter"/>
</dbReference>
<evidence type="ECO:0000313" key="6">
    <source>
        <dbReference type="Proteomes" id="UP000035034"/>
    </source>
</evidence>
<dbReference type="InterPro" id="IPR041490">
    <property type="entry name" value="KstR2_TetR_C"/>
</dbReference>
<dbReference type="PRINTS" id="PR00455">
    <property type="entry name" value="HTHTETR"/>
</dbReference>
<dbReference type="AlphaFoldDB" id="H0QZT7"/>
<sequence>MASSMFRYPKHMPVANDADPIIGTRVRAARLIRGHSLRAFAAMIGVSPATLSQIENGHTQLSVPRLRIIARHLGVTPGELIDGRGGIAITAPPEPSARALAAEWRVYDPLEFDPILLGALDEFLEVGYHGTSMRKISARCGVSVPGIYGHYISKQEILMTILSETMSELEWRAVAAVAGETDPVTKFCRSVENLALFHTYRRQLGFIGTSEVRALEPDNRNSIAARRNQQQVVFDGYVADAVRAGRFQVVNPGDAARVVVTMCTSLPNWWQPGGRLTPDDVANEYVGYAMSLMGS</sequence>
<evidence type="ECO:0000259" key="4">
    <source>
        <dbReference type="PROSITE" id="PS50977"/>
    </source>
</evidence>
<dbReference type="Gene3D" id="1.10.260.40">
    <property type="entry name" value="lambda repressor-like DNA-binding domains"/>
    <property type="match status" value="1"/>
</dbReference>
<dbReference type="Pfam" id="PF00440">
    <property type="entry name" value="TetR_N"/>
    <property type="match status" value="1"/>
</dbReference>
<dbReference type="InterPro" id="IPR036271">
    <property type="entry name" value="Tet_transcr_reg_TetR-rel_C_sf"/>
</dbReference>
<dbReference type="PROSITE" id="PS50977">
    <property type="entry name" value="HTH_TETR_2"/>
    <property type="match status" value="1"/>
</dbReference>
<dbReference type="EMBL" id="BAEH01000052">
    <property type="protein sequence ID" value="GAB18338.1"/>
    <property type="molecule type" value="Genomic_DNA"/>
</dbReference>
<reference evidence="5 6" key="1">
    <citation type="submission" date="2011-12" db="EMBL/GenBank/DDBJ databases">
        <title>Whole genome shotgun sequence of Gordonia effusa NBRC 100432.</title>
        <authorList>
            <person name="Yoshida I."/>
            <person name="Takarada H."/>
            <person name="Hosoyama A."/>
            <person name="Tsuchikane K."/>
            <person name="Katsumata H."/>
            <person name="Yamazaki S."/>
            <person name="Fujita N."/>
        </authorList>
    </citation>
    <scope>NUCLEOTIDE SEQUENCE [LARGE SCALE GENOMIC DNA]</scope>
    <source>
        <strain evidence="5 6">NBRC 100432</strain>
    </source>
</reference>
<dbReference type="CDD" id="cd00093">
    <property type="entry name" value="HTH_XRE"/>
    <property type="match status" value="1"/>
</dbReference>
<evidence type="ECO:0000256" key="1">
    <source>
        <dbReference type="ARBA" id="ARBA00023125"/>
    </source>
</evidence>
<dbReference type="InterPro" id="IPR010982">
    <property type="entry name" value="Lambda_DNA-bd_dom_sf"/>
</dbReference>
<dbReference type="PANTHER" id="PTHR30055">
    <property type="entry name" value="HTH-TYPE TRANSCRIPTIONAL REGULATOR RUTR"/>
    <property type="match status" value="1"/>
</dbReference>
<comment type="caution">
    <text evidence="5">The sequence shown here is derived from an EMBL/GenBank/DDBJ whole genome shotgun (WGS) entry which is preliminary data.</text>
</comment>
<organism evidence="5 6">
    <name type="scientific">Gordonia effusa NBRC 100432</name>
    <dbReference type="NCBI Taxonomy" id="1077974"/>
    <lineage>
        <taxon>Bacteria</taxon>
        <taxon>Bacillati</taxon>
        <taxon>Actinomycetota</taxon>
        <taxon>Actinomycetes</taxon>
        <taxon>Mycobacteriales</taxon>
        <taxon>Gordoniaceae</taxon>
        <taxon>Gordonia</taxon>
    </lineage>
</organism>